<dbReference type="STRING" id="763034.HMPREF9446_02838"/>
<reference evidence="2 3" key="1">
    <citation type="submission" date="2011-02" db="EMBL/GenBank/DDBJ databases">
        <authorList>
            <person name="Weinstock G."/>
            <person name="Sodergren E."/>
            <person name="Clifton S."/>
            <person name="Fulton L."/>
            <person name="Fulton B."/>
            <person name="Courtney L."/>
            <person name="Fronick C."/>
            <person name="Harrison M."/>
            <person name="Strong C."/>
            <person name="Farmer C."/>
            <person name="Delahaunty K."/>
            <person name="Markovic C."/>
            <person name="Hall O."/>
            <person name="Minx P."/>
            <person name="Tomlinson C."/>
            <person name="Mitreva M."/>
            <person name="Hou S."/>
            <person name="Chen J."/>
            <person name="Wollam A."/>
            <person name="Pepin K.H."/>
            <person name="Johnson M."/>
            <person name="Bhonagiri V."/>
            <person name="Zhang X."/>
            <person name="Suruliraj S."/>
            <person name="Warren W."/>
            <person name="Chinwalla A."/>
            <person name="Mardis E.R."/>
            <person name="Wilson R.K."/>
        </authorList>
    </citation>
    <scope>NUCLEOTIDE SEQUENCE [LARGE SCALE GENOMIC DNA]</scope>
    <source>
        <strain evidence="2 3">YIT 12057</strain>
    </source>
</reference>
<dbReference type="Pfam" id="PF00534">
    <property type="entry name" value="Glycos_transf_1"/>
    <property type="match status" value="1"/>
</dbReference>
<dbReference type="GeneID" id="86050298"/>
<dbReference type="AlphaFoldDB" id="F3PVR0"/>
<dbReference type="RefSeq" id="WP_009126077.1">
    <property type="nucleotide sequence ID" value="NZ_GL882676.1"/>
</dbReference>
<evidence type="ECO:0000313" key="3">
    <source>
        <dbReference type="Proteomes" id="UP000003416"/>
    </source>
</evidence>
<name>F3PVR0_9BACE</name>
<dbReference type="PANTHER" id="PTHR45947">
    <property type="entry name" value="SULFOQUINOVOSYL TRANSFERASE SQD2"/>
    <property type="match status" value="1"/>
</dbReference>
<protein>
    <submittedName>
        <fullName evidence="2">Glycosyltransferase, group 1 family protein</fullName>
    </submittedName>
</protein>
<sequence>MSSKLNILFIMHMPPPIHGAAMMGKYIYDSELINTTFNCHCINLTTAKRLQDIGKGGIGKLWKFICLLITIIKEVKRIKPQLVYVTPNSCGGAFYKDFVVVQLLKIMKQKTVIHYHNKGVAIYQNKWLDNLLYQHFFKGIKVILLADALYKDIEKYVSKQNVYICPNGIPQTLYTKSIAAKNNQIPHLLFLSNLLINKGVFVLLDACKILKEKGYSFICKFVGGETAEINAACFKEEVKKRNLSKNVIYEGKKYEKEKQDYFEKADIFIFPTLYETFGLVLLEAMEYSLPCIGTNEGGIPAIIEDGKTGYIVEKHSPEEIAKKIEYLIDHPEKRIAMGKAGKEKFLKEFTLDKFENRMKDILEDCISSR</sequence>
<dbReference type="HOGENOM" id="CLU_009583_14_0_10"/>
<dbReference type="InterPro" id="IPR001296">
    <property type="entry name" value="Glyco_trans_1"/>
</dbReference>
<accession>F3PVR0</accession>
<organism evidence="2 3">
    <name type="scientific">Bacteroides fluxus YIT 12057</name>
    <dbReference type="NCBI Taxonomy" id="763034"/>
    <lineage>
        <taxon>Bacteria</taxon>
        <taxon>Pseudomonadati</taxon>
        <taxon>Bacteroidota</taxon>
        <taxon>Bacteroidia</taxon>
        <taxon>Bacteroidales</taxon>
        <taxon>Bacteroidaceae</taxon>
        <taxon>Bacteroides</taxon>
    </lineage>
</organism>
<gene>
    <name evidence="2" type="ORF">HMPREF9446_02838</name>
</gene>
<dbReference type="EMBL" id="AFBN01000082">
    <property type="protein sequence ID" value="EGF53424.1"/>
    <property type="molecule type" value="Genomic_DNA"/>
</dbReference>
<evidence type="ECO:0000313" key="2">
    <source>
        <dbReference type="EMBL" id="EGF53424.1"/>
    </source>
</evidence>
<keyword evidence="3" id="KW-1185">Reference proteome</keyword>
<keyword evidence="2" id="KW-0808">Transferase</keyword>
<feature type="domain" description="Glycosyl transferase family 1" evidence="1">
    <location>
        <begin position="181"/>
        <end position="343"/>
    </location>
</feature>
<dbReference type="SUPFAM" id="SSF53756">
    <property type="entry name" value="UDP-Glycosyltransferase/glycogen phosphorylase"/>
    <property type="match status" value="1"/>
</dbReference>
<evidence type="ECO:0000259" key="1">
    <source>
        <dbReference type="Pfam" id="PF00534"/>
    </source>
</evidence>
<comment type="caution">
    <text evidence="2">The sequence shown here is derived from an EMBL/GenBank/DDBJ whole genome shotgun (WGS) entry which is preliminary data.</text>
</comment>
<dbReference type="GO" id="GO:0016757">
    <property type="term" value="F:glycosyltransferase activity"/>
    <property type="evidence" value="ECO:0007669"/>
    <property type="project" value="InterPro"/>
</dbReference>
<proteinExistence type="predicted"/>
<dbReference type="Proteomes" id="UP000003416">
    <property type="component" value="Unassembled WGS sequence"/>
</dbReference>
<dbReference type="Gene3D" id="3.40.50.2000">
    <property type="entry name" value="Glycogen Phosphorylase B"/>
    <property type="match status" value="2"/>
</dbReference>
<dbReference type="PANTHER" id="PTHR45947:SF3">
    <property type="entry name" value="SULFOQUINOVOSYL TRANSFERASE SQD2"/>
    <property type="match status" value="1"/>
</dbReference>
<dbReference type="InterPro" id="IPR050194">
    <property type="entry name" value="Glycosyltransferase_grp1"/>
</dbReference>
<dbReference type="eggNOG" id="COG0438">
    <property type="taxonomic scope" value="Bacteria"/>
</dbReference>